<keyword evidence="2" id="KW-1185">Reference proteome</keyword>
<dbReference type="CDD" id="cd22823">
    <property type="entry name" value="Gal_Rha_Lectin"/>
    <property type="match status" value="1"/>
</dbReference>
<sequence length="336" mass="38655">MKLFVLMLVFNVYESIDQNLDLKLYVSEMKTRIGCFSDPYADRLDDTVLECPPLRYVFVSRVFYGVKEEFNKCTSKLKNSKEINCGTEGLEFTLNHYCGGKQVCRLEPKHSGLSSLIGIPKNPLWKGLPAYKRLADSFCKIYNHAEIHYHCVGAINLANFGQNLDLRFINDIDLIFRSTQPLVFDFSQTFGGLLRNPLKNHNGCYDKDMHMIKLKDMHTGNQTIVNICDPRNSIIKMGLIVRLIIVKRFPEVVDWHHNIPKGFTCNKTCRSSHFVYITKQEDKTNFERIENTKNTQVASSSIIIYIVASASVKSSKNVRPEVLIVYKEKWKSIYGD</sequence>
<dbReference type="InterPro" id="IPR043159">
    <property type="entry name" value="Lectin_gal-bd_sf"/>
</dbReference>
<dbReference type="EMBL" id="CAJFCJ010000011">
    <property type="protein sequence ID" value="CAD5119792.1"/>
    <property type="molecule type" value="Genomic_DNA"/>
</dbReference>
<proteinExistence type="predicted"/>
<evidence type="ECO:0000313" key="1">
    <source>
        <dbReference type="EMBL" id="CAD5119792.1"/>
    </source>
</evidence>
<dbReference type="AlphaFoldDB" id="A0A7I8VU25"/>
<evidence type="ECO:0000313" key="2">
    <source>
        <dbReference type="Proteomes" id="UP000549394"/>
    </source>
</evidence>
<accession>A0A7I8VU25</accession>
<dbReference type="Gene3D" id="2.60.120.740">
    <property type="match status" value="1"/>
</dbReference>
<dbReference type="Proteomes" id="UP000549394">
    <property type="component" value="Unassembled WGS sequence"/>
</dbReference>
<comment type="caution">
    <text evidence="1">The sequence shown here is derived from an EMBL/GenBank/DDBJ whole genome shotgun (WGS) entry which is preliminary data.</text>
</comment>
<protein>
    <submittedName>
        <fullName evidence="1">DgyrCDS8379</fullName>
    </submittedName>
</protein>
<reference evidence="1 2" key="1">
    <citation type="submission" date="2020-08" db="EMBL/GenBank/DDBJ databases">
        <authorList>
            <person name="Hejnol A."/>
        </authorList>
    </citation>
    <scope>NUCLEOTIDE SEQUENCE [LARGE SCALE GENOMIC DNA]</scope>
</reference>
<gene>
    <name evidence="1" type="ORF">DGYR_LOCUS7980</name>
</gene>
<organism evidence="1 2">
    <name type="scientific">Dimorphilus gyrociliatus</name>
    <dbReference type="NCBI Taxonomy" id="2664684"/>
    <lineage>
        <taxon>Eukaryota</taxon>
        <taxon>Metazoa</taxon>
        <taxon>Spiralia</taxon>
        <taxon>Lophotrochozoa</taxon>
        <taxon>Annelida</taxon>
        <taxon>Polychaeta</taxon>
        <taxon>Polychaeta incertae sedis</taxon>
        <taxon>Dinophilidae</taxon>
        <taxon>Dimorphilus</taxon>
    </lineage>
</organism>
<name>A0A7I8VU25_9ANNE</name>